<dbReference type="EC" id="2.7.7.6" evidence="2 11"/>
<proteinExistence type="inferred from homology"/>
<comment type="function">
    <text evidence="8 11">Promotes RNA polymerase assembly. Latches the N- and C-terminal regions of the beta' subunit thereby facilitating its interaction with the beta and alpha subunits.</text>
</comment>
<dbReference type="HAMAP" id="MF_00366">
    <property type="entry name" value="RNApol_bact_RpoZ"/>
    <property type="match status" value="1"/>
</dbReference>
<organism evidence="13 14">
    <name type="scientific">Lactococcus fujiensis JCM 16395</name>
    <dbReference type="NCBI Taxonomy" id="1291764"/>
    <lineage>
        <taxon>Bacteria</taxon>
        <taxon>Bacillati</taxon>
        <taxon>Bacillota</taxon>
        <taxon>Bacilli</taxon>
        <taxon>Lactobacillales</taxon>
        <taxon>Streptococcaceae</taxon>
        <taxon>Lactococcus</taxon>
    </lineage>
</organism>
<dbReference type="EMBL" id="JXJU01000004">
    <property type="protein sequence ID" value="PCS00483.1"/>
    <property type="molecule type" value="Genomic_DNA"/>
</dbReference>
<evidence type="ECO:0000256" key="6">
    <source>
        <dbReference type="ARBA" id="ARBA00022695"/>
    </source>
</evidence>
<dbReference type="GO" id="GO:0006351">
    <property type="term" value="P:DNA-templated transcription"/>
    <property type="evidence" value="ECO:0007669"/>
    <property type="project" value="UniProtKB-UniRule"/>
</dbReference>
<dbReference type="Gene3D" id="3.90.940.10">
    <property type="match status" value="1"/>
</dbReference>
<dbReference type="AlphaFoldDB" id="A0A2A5RMG4"/>
<dbReference type="GO" id="GO:0003899">
    <property type="term" value="F:DNA-directed RNA polymerase activity"/>
    <property type="evidence" value="ECO:0007669"/>
    <property type="project" value="UniProtKB-UniRule"/>
</dbReference>
<dbReference type="GO" id="GO:0000428">
    <property type="term" value="C:DNA-directed RNA polymerase complex"/>
    <property type="evidence" value="ECO:0007669"/>
    <property type="project" value="UniProtKB-KW"/>
</dbReference>
<keyword evidence="4 11" id="KW-0240">DNA-directed RNA polymerase</keyword>
<comment type="subunit">
    <text evidence="11">The RNAP catalytic core consists of 2 alpha, 1 beta, 1 beta' and 1 omega subunit. When a sigma factor is associated with the core the holoenzyme is formed, which can initiate transcription.</text>
</comment>
<reference evidence="13 14" key="1">
    <citation type="submission" date="2014-12" db="EMBL/GenBank/DDBJ databases">
        <title>Draft genome sequences of 10 type strains of Lactococcus.</title>
        <authorList>
            <person name="Sun Z."/>
            <person name="Zhong Z."/>
            <person name="Liu W."/>
            <person name="Zhang W."/>
            <person name="Zhang H."/>
        </authorList>
    </citation>
    <scope>NUCLEOTIDE SEQUENCE [LARGE SCALE GENOMIC DNA]</scope>
    <source>
        <strain evidence="13 14">JCM 16395</strain>
    </source>
</reference>
<evidence type="ECO:0000256" key="2">
    <source>
        <dbReference type="ARBA" id="ARBA00012418"/>
    </source>
</evidence>
<evidence type="ECO:0000256" key="10">
    <source>
        <dbReference type="ARBA" id="ARBA00048552"/>
    </source>
</evidence>
<sequence>MMLEPSIDKLLEKVDSKYSLVILEAKRAHELREGERPTKKNYKSVKQTLQALEEIADGTVTIHPAPEAKRKTLVEKRELERLEAKMTEKKIKEQIAKEEAEEEAKSKGSRASKASAEEKE</sequence>
<comment type="caution">
    <text evidence="13">The sequence shown here is derived from an EMBL/GenBank/DDBJ whole genome shotgun (WGS) entry which is preliminary data.</text>
</comment>
<comment type="catalytic activity">
    <reaction evidence="10 11">
        <text>RNA(n) + a ribonucleoside 5'-triphosphate = RNA(n+1) + diphosphate</text>
        <dbReference type="Rhea" id="RHEA:21248"/>
        <dbReference type="Rhea" id="RHEA-COMP:14527"/>
        <dbReference type="Rhea" id="RHEA-COMP:17342"/>
        <dbReference type="ChEBI" id="CHEBI:33019"/>
        <dbReference type="ChEBI" id="CHEBI:61557"/>
        <dbReference type="ChEBI" id="CHEBI:140395"/>
        <dbReference type="EC" id="2.7.7.6"/>
    </reaction>
</comment>
<dbReference type="InterPro" id="IPR036161">
    <property type="entry name" value="RPB6/omega-like_sf"/>
</dbReference>
<evidence type="ECO:0000313" key="14">
    <source>
        <dbReference type="Proteomes" id="UP000218181"/>
    </source>
</evidence>
<dbReference type="Proteomes" id="UP000218181">
    <property type="component" value="Unassembled WGS sequence"/>
</dbReference>
<dbReference type="PANTHER" id="PTHR34476">
    <property type="entry name" value="DNA-DIRECTED RNA POLYMERASE SUBUNIT OMEGA"/>
    <property type="match status" value="1"/>
</dbReference>
<dbReference type="SUPFAM" id="SSF63562">
    <property type="entry name" value="RPB6/omega subunit-like"/>
    <property type="match status" value="1"/>
</dbReference>
<evidence type="ECO:0000313" key="13">
    <source>
        <dbReference type="EMBL" id="PCS00483.1"/>
    </source>
</evidence>
<keyword evidence="5 11" id="KW-0808">Transferase</keyword>
<evidence type="ECO:0000256" key="11">
    <source>
        <dbReference type="HAMAP-Rule" id="MF_00366"/>
    </source>
</evidence>
<keyword evidence="7 11" id="KW-0804">Transcription</keyword>
<keyword evidence="6 11" id="KW-0548">Nucleotidyltransferase</keyword>
<comment type="similarity">
    <text evidence="1 11">Belongs to the RNA polymerase subunit omega family.</text>
</comment>
<evidence type="ECO:0000256" key="3">
    <source>
        <dbReference type="ARBA" id="ARBA00013725"/>
    </source>
</evidence>
<evidence type="ECO:0000256" key="7">
    <source>
        <dbReference type="ARBA" id="ARBA00023163"/>
    </source>
</evidence>
<dbReference type="InterPro" id="IPR003716">
    <property type="entry name" value="DNA-dir_RNA_pol_omega"/>
</dbReference>
<dbReference type="GO" id="GO:0003677">
    <property type="term" value="F:DNA binding"/>
    <property type="evidence" value="ECO:0007669"/>
    <property type="project" value="UniProtKB-UniRule"/>
</dbReference>
<dbReference type="OrthoDB" id="9815459at2"/>
<name>A0A2A5RMG4_9LACT</name>
<evidence type="ECO:0000256" key="5">
    <source>
        <dbReference type="ARBA" id="ARBA00022679"/>
    </source>
</evidence>
<dbReference type="RefSeq" id="WP_054639594.1">
    <property type="nucleotide sequence ID" value="NZ_BBAL01000007.1"/>
</dbReference>
<evidence type="ECO:0000256" key="9">
    <source>
        <dbReference type="ARBA" id="ARBA00029924"/>
    </source>
</evidence>
<dbReference type="Pfam" id="PF01192">
    <property type="entry name" value="RNA_pol_Rpb6"/>
    <property type="match status" value="1"/>
</dbReference>
<keyword evidence="14" id="KW-1185">Reference proteome</keyword>
<dbReference type="STRING" id="1291764.GCA_001311235_02120"/>
<evidence type="ECO:0000256" key="1">
    <source>
        <dbReference type="ARBA" id="ARBA00006711"/>
    </source>
</evidence>
<evidence type="ECO:0000256" key="12">
    <source>
        <dbReference type="SAM" id="MobiDB-lite"/>
    </source>
</evidence>
<dbReference type="NCBIfam" id="TIGR00690">
    <property type="entry name" value="rpoZ"/>
    <property type="match status" value="1"/>
</dbReference>
<dbReference type="SMART" id="SM01409">
    <property type="entry name" value="RNA_pol_Rpb6"/>
    <property type="match status" value="1"/>
</dbReference>
<evidence type="ECO:0000256" key="8">
    <source>
        <dbReference type="ARBA" id="ARBA00024694"/>
    </source>
</evidence>
<gene>
    <name evidence="11" type="primary">rpoZ</name>
    <name evidence="13" type="ORF">RT41_GL001370</name>
</gene>
<protein>
    <recommendedName>
        <fullName evidence="3 11">DNA-directed RNA polymerase subunit omega</fullName>
        <shortName evidence="11">RNAP omega subunit</shortName>
        <ecNumber evidence="2 11">2.7.7.6</ecNumber>
    </recommendedName>
    <alternativeName>
        <fullName evidence="11">RNA polymerase omega subunit</fullName>
    </alternativeName>
    <alternativeName>
        <fullName evidence="9 11">Transcriptase subunit omega</fullName>
    </alternativeName>
</protein>
<accession>A0A2A5RMG4</accession>
<feature type="compositionally biased region" description="Basic and acidic residues" evidence="12">
    <location>
        <begin position="89"/>
        <end position="106"/>
    </location>
</feature>
<dbReference type="PANTHER" id="PTHR34476:SF1">
    <property type="entry name" value="DNA-DIRECTED RNA POLYMERASE SUBUNIT OMEGA"/>
    <property type="match status" value="1"/>
</dbReference>
<feature type="region of interest" description="Disordered" evidence="12">
    <location>
        <begin position="89"/>
        <end position="120"/>
    </location>
</feature>
<dbReference type="InterPro" id="IPR006110">
    <property type="entry name" value="Pol_omega/Rpo6/RPB6"/>
</dbReference>
<evidence type="ECO:0000256" key="4">
    <source>
        <dbReference type="ARBA" id="ARBA00022478"/>
    </source>
</evidence>